<evidence type="ECO:0000313" key="2">
    <source>
        <dbReference type="Proteomes" id="UP000177006"/>
    </source>
</evidence>
<dbReference type="AlphaFoldDB" id="A0A1F5E629"/>
<dbReference type="EMBL" id="MEZK01000016">
    <property type="protein sequence ID" value="OGD62808.1"/>
    <property type="molecule type" value="Genomic_DNA"/>
</dbReference>
<evidence type="ECO:0000313" key="1">
    <source>
        <dbReference type="EMBL" id="OGD62808.1"/>
    </source>
</evidence>
<name>A0A1F5E629_9BACT</name>
<sequence length="76" mass="8078">MSRNLMDATCPNGDKVVLVIGDMPICPTCGAEMVSTEPLMPYGIKVTAEKQGRQASAILEQQVEVIKIEGVMRAGG</sequence>
<gene>
    <name evidence="1" type="ORF">A2160_05570</name>
</gene>
<reference evidence="1 2" key="1">
    <citation type="journal article" date="2016" name="Nat. Commun.">
        <title>Thousands of microbial genomes shed light on interconnected biogeochemical processes in an aquifer system.</title>
        <authorList>
            <person name="Anantharaman K."/>
            <person name="Brown C.T."/>
            <person name="Hug L.A."/>
            <person name="Sharon I."/>
            <person name="Castelle C.J."/>
            <person name="Probst A.J."/>
            <person name="Thomas B.C."/>
            <person name="Singh A."/>
            <person name="Wilkins M.J."/>
            <person name="Karaoz U."/>
            <person name="Brodie E.L."/>
            <person name="Williams K.H."/>
            <person name="Hubbard S.S."/>
            <person name="Banfield J.F."/>
        </authorList>
    </citation>
    <scope>NUCLEOTIDE SEQUENCE [LARGE SCALE GENOMIC DNA]</scope>
</reference>
<accession>A0A1F5E629</accession>
<dbReference type="Proteomes" id="UP000177006">
    <property type="component" value="Unassembled WGS sequence"/>
</dbReference>
<organism evidence="1 2">
    <name type="scientific">Candidatus Beckwithbacteria bacterium RBG_13_42_9</name>
    <dbReference type="NCBI Taxonomy" id="1797457"/>
    <lineage>
        <taxon>Bacteria</taxon>
        <taxon>Candidatus Beckwithiibacteriota</taxon>
    </lineage>
</organism>
<comment type="caution">
    <text evidence="1">The sequence shown here is derived from an EMBL/GenBank/DDBJ whole genome shotgun (WGS) entry which is preliminary data.</text>
</comment>
<protein>
    <submittedName>
        <fullName evidence="1">Uncharacterized protein</fullName>
    </submittedName>
</protein>
<proteinExistence type="predicted"/>